<reference evidence="2" key="2">
    <citation type="submission" date="2021-04" db="EMBL/GenBank/DDBJ databases">
        <authorList>
            <person name="Gilroy R."/>
        </authorList>
    </citation>
    <scope>NUCLEOTIDE SEQUENCE</scope>
    <source>
        <strain evidence="2">CHK198-12963</strain>
    </source>
</reference>
<dbReference type="InterPro" id="IPR006938">
    <property type="entry name" value="DUF624"/>
</dbReference>
<dbReference type="Pfam" id="PF04854">
    <property type="entry name" value="DUF624"/>
    <property type="match status" value="1"/>
</dbReference>
<protein>
    <submittedName>
        <fullName evidence="2">YesL family protein</fullName>
    </submittedName>
</protein>
<keyword evidence="1" id="KW-0472">Membrane</keyword>
<feature type="transmembrane region" description="Helical" evidence="1">
    <location>
        <begin position="109"/>
        <end position="131"/>
    </location>
</feature>
<gene>
    <name evidence="2" type="ORF">H9931_03445</name>
</gene>
<dbReference type="AlphaFoldDB" id="A0A9D2PU40"/>
<feature type="transmembrane region" description="Helical" evidence="1">
    <location>
        <begin position="71"/>
        <end position="89"/>
    </location>
</feature>
<organism evidence="2 3">
    <name type="scientific">Candidatus Enterocloster excrementigallinarum</name>
    <dbReference type="NCBI Taxonomy" id="2838558"/>
    <lineage>
        <taxon>Bacteria</taxon>
        <taxon>Bacillati</taxon>
        <taxon>Bacillota</taxon>
        <taxon>Clostridia</taxon>
        <taxon>Lachnospirales</taxon>
        <taxon>Lachnospiraceae</taxon>
        <taxon>Enterocloster</taxon>
    </lineage>
</organism>
<keyword evidence="1" id="KW-0812">Transmembrane</keyword>
<dbReference type="EMBL" id="DWWB01000015">
    <property type="protein sequence ID" value="HJC65762.1"/>
    <property type="molecule type" value="Genomic_DNA"/>
</dbReference>
<dbReference type="Proteomes" id="UP000823863">
    <property type="component" value="Unassembled WGS sequence"/>
</dbReference>
<feature type="transmembrane region" description="Helical" evidence="1">
    <location>
        <begin position="178"/>
        <end position="199"/>
    </location>
</feature>
<proteinExistence type="predicted"/>
<feature type="transmembrane region" description="Helical" evidence="1">
    <location>
        <begin position="22"/>
        <end position="50"/>
    </location>
</feature>
<name>A0A9D2PU40_9FIRM</name>
<evidence type="ECO:0000313" key="3">
    <source>
        <dbReference type="Proteomes" id="UP000823863"/>
    </source>
</evidence>
<reference evidence="2" key="1">
    <citation type="journal article" date="2021" name="PeerJ">
        <title>Extensive microbial diversity within the chicken gut microbiome revealed by metagenomics and culture.</title>
        <authorList>
            <person name="Gilroy R."/>
            <person name="Ravi A."/>
            <person name="Getino M."/>
            <person name="Pursley I."/>
            <person name="Horton D.L."/>
            <person name="Alikhan N.F."/>
            <person name="Baker D."/>
            <person name="Gharbi K."/>
            <person name="Hall N."/>
            <person name="Watson M."/>
            <person name="Adriaenssens E.M."/>
            <person name="Foster-Nyarko E."/>
            <person name="Jarju S."/>
            <person name="Secka A."/>
            <person name="Antonio M."/>
            <person name="Oren A."/>
            <person name="Chaudhuri R.R."/>
            <person name="La Ragione R."/>
            <person name="Hildebrand F."/>
            <person name="Pallen M.J."/>
        </authorList>
    </citation>
    <scope>NUCLEOTIDE SEQUENCE</scope>
    <source>
        <strain evidence="2">CHK198-12963</strain>
    </source>
</reference>
<comment type="caution">
    <text evidence="2">The sequence shown here is derived from an EMBL/GenBank/DDBJ whole genome shotgun (WGS) entry which is preliminary data.</text>
</comment>
<sequence>MNGIFRYDGPIVTFFMKLGDMIILHLLWLLCCIPVVTIGPSTVAAHYVALKLVRDEGRSVPHMFFKSFQQNLRQGIPMGLIALAVGGMLGLDLYLCVFKMEGSNLFKLVMTAALVFLTILYLITMLYVWAVMARFENTIRRTFLNAFLLALSNWGATSTMLLLDILICGAAFLSVVFLPQAAIVFAFFGVPLLFVVNAFKLRPVLDQCQEAARGQE</sequence>
<feature type="transmembrane region" description="Helical" evidence="1">
    <location>
        <begin position="143"/>
        <end position="172"/>
    </location>
</feature>
<evidence type="ECO:0000313" key="2">
    <source>
        <dbReference type="EMBL" id="HJC65762.1"/>
    </source>
</evidence>
<accession>A0A9D2PU40</accession>
<keyword evidence="1" id="KW-1133">Transmembrane helix</keyword>
<evidence type="ECO:0000256" key="1">
    <source>
        <dbReference type="SAM" id="Phobius"/>
    </source>
</evidence>